<accession>A0A7R8WUG3</accession>
<feature type="compositionally biased region" description="Basic and acidic residues" evidence="1">
    <location>
        <begin position="113"/>
        <end position="124"/>
    </location>
</feature>
<feature type="compositionally biased region" description="Polar residues" evidence="1">
    <location>
        <begin position="97"/>
        <end position="111"/>
    </location>
</feature>
<name>A0A7R8WUG3_9CRUS</name>
<gene>
    <name evidence="2" type="ORF">CTOB1V02_LOCUS16204</name>
</gene>
<protein>
    <submittedName>
        <fullName evidence="2">Uncharacterized protein</fullName>
    </submittedName>
</protein>
<dbReference type="EMBL" id="OB700633">
    <property type="protein sequence ID" value="CAD7238389.1"/>
    <property type="molecule type" value="Genomic_DNA"/>
</dbReference>
<feature type="region of interest" description="Disordered" evidence="1">
    <location>
        <begin position="1"/>
        <end position="164"/>
    </location>
</feature>
<reference evidence="2" key="1">
    <citation type="submission" date="2020-11" db="EMBL/GenBank/DDBJ databases">
        <authorList>
            <person name="Tran Van P."/>
        </authorList>
    </citation>
    <scope>NUCLEOTIDE SEQUENCE</scope>
</reference>
<sequence length="164" mass="17775">MCYSRPPARRPPAPTTPLDLSVKTVRQTADSTADHQRPVSRTSSSVDAHQRPLSRQSGSSAVQPYASQPSPQLPSHPPHAAWNKALEVQQWIERSHAAQQHVASGSGTPPETTHARDENPRRVPESSPGGRLPSIHTLVSRKPSTTAIAPSAEEHRTKVFSPSQ</sequence>
<dbReference type="AlphaFoldDB" id="A0A7R8WUG3"/>
<organism evidence="2">
    <name type="scientific">Cyprideis torosa</name>
    <dbReference type="NCBI Taxonomy" id="163714"/>
    <lineage>
        <taxon>Eukaryota</taxon>
        <taxon>Metazoa</taxon>
        <taxon>Ecdysozoa</taxon>
        <taxon>Arthropoda</taxon>
        <taxon>Crustacea</taxon>
        <taxon>Oligostraca</taxon>
        <taxon>Ostracoda</taxon>
        <taxon>Podocopa</taxon>
        <taxon>Podocopida</taxon>
        <taxon>Cytherocopina</taxon>
        <taxon>Cytheroidea</taxon>
        <taxon>Cytherideidae</taxon>
        <taxon>Cyprideis</taxon>
    </lineage>
</organism>
<feature type="compositionally biased region" description="Polar residues" evidence="1">
    <location>
        <begin position="39"/>
        <end position="62"/>
    </location>
</feature>
<evidence type="ECO:0000313" key="2">
    <source>
        <dbReference type="EMBL" id="CAD7238389.1"/>
    </source>
</evidence>
<proteinExistence type="predicted"/>
<evidence type="ECO:0000256" key="1">
    <source>
        <dbReference type="SAM" id="MobiDB-lite"/>
    </source>
</evidence>